<evidence type="ECO:0000313" key="5">
    <source>
        <dbReference type="EMBL" id="JAT69538.1"/>
    </source>
</evidence>
<protein>
    <recommendedName>
        <fullName evidence="2">RING-type E3 ubiquitin transferase</fullName>
        <ecNumber evidence="2">2.3.2.27</ecNumber>
    </recommendedName>
</protein>
<dbReference type="GO" id="GO:0016567">
    <property type="term" value="P:protein ubiquitination"/>
    <property type="evidence" value="ECO:0007669"/>
    <property type="project" value="UniProtKB-UniPathway"/>
</dbReference>
<comment type="catalytic activity">
    <reaction evidence="1">
        <text>S-ubiquitinyl-[E2 ubiquitin-conjugating enzyme]-L-cysteine + [acceptor protein]-L-lysine = [E2 ubiquitin-conjugating enzyme]-L-cysteine + N(6)-ubiquitinyl-[acceptor protein]-L-lysine.</text>
        <dbReference type="EC" id="2.3.2.27"/>
    </reaction>
</comment>
<evidence type="ECO:0000256" key="2">
    <source>
        <dbReference type="ARBA" id="ARBA00012483"/>
    </source>
</evidence>
<dbReference type="UniPathway" id="UPA00143"/>
<feature type="region of interest" description="Disordered" evidence="3">
    <location>
        <begin position="1"/>
        <end position="21"/>
    </location>
</feature>
<dbReference type="PANTHER" id="PTHR22849:SF163">
    <property type="entry name" value="U-BOX DOMAIN-CONTAINING PROTEIN"/>
    <property type="match status" value="1"/>
</dbReference>
<gene>
    <name evidence="5" type="ORF">g.8343</name>
</gene>
<evidence type="ECO:0000256" key="1">
    <source>
        <dbReference type="ARBA" id="ARBA00000900"/>
    </source>
</evidence>
<dbReference type="InterPro" id="IPR003613">
    <property type="entry name" value="Ubox_domain"/>
</dbReference>
<name>A0A1D1ZRG8_AUXPR</name>
<dbReference type="AlphaFoldDB" id="A0A1D1ZRG8"/>
<feature type="region of interest" description="Disordered" evidence="3">
    <location>
        <begin position="115"/>
        <end position="200"/>
    </location>
</feature>
<dbReference type="PROSITE" id="PS51698">
    <property type="entry name" value="U_BOX"/>
    <property type="match status" value="1"/>
</dbReference>
<dbReference type="InterPro" id="IPR045185">
    <property type="entry name" value="PUB22/23/24-like"/>
</dbReference>
<evidence type="ECO:0000256" key="3">
    <source>
        <dbReference type="SAM" id="MobiDB-lite"/>
    </source>
</evidence>
<dbReference type="EMBL" id="GDKF01009084">
    <property type="protein sequence ID" value="JAT69538.1"/>
    <property type="molecule type" value="Transcribed_RNA"/>
</dbReference>
<dbReference type="EC" id="2.3.2.27" evidence="2"/>
<feature type="non-terminal residue" evidence="5">
    <location>
        <position position="1"/>
    </location>
</feature>
<dbReference type="Gene3D" id="3.30.40.10">
    <property type="entry name" value="Zinc/RING finger domain, C3HC4 (zinc finger)"/>
    <property type="match status" value="1"/>
</dbReference>
<reference evidence="5" key="1">
    <citation type="submission" date="2015-08" db="EMBL/GenBank/DDBJ databases">
        <authorList>
            <person name="Babu N.S."/>
            <person name="Beckwith C.J."/>
            <person name="Beseler K.G."/>
            <person name="Brison A."/>
            <person name="Carone J.V."/>
            <person name="Caskin T.P."/>
            <person name="Diamond M."/>
            <person name="Durham M.E."/>
            <person name="Foxe J.M."/>
            <person name="Go M."/>
            <person name="Henderson B.A."/>
            <person name="Jones I.B."/>
            <person name="McGettigan J.A."/>
            <person name="Micheletti S.J."/>
            <person name="Nasrallah M.E."/>
            <person name="Ortiz D."/>
            <person name="Piller C.R."/>
            <person name="Privatt S.R."/>
            <person name="Schneider S.L."/>
            <person name="Sharp S."/>
            <person name="Smith T.C."/>
            <person name="Stanton J.D."/>
            <person name="Ullery H.E."/>
            <person name="Wilson R.J."/>
            <person name="Serrano M.G."/>
            <person name="Buck G."/>
            <person name="Lee V."/>
            <person name="Wang Y."/>
            <person name="Carvalho R."/>
            <person name="Voegtly L."/>
            <person name="Shi R."/>
            <person name="Duckworth R."/>
            <person name="Johnson A."/>
            <person name="Loviza R."/>
            <person name="Walstead R."/>
            <person name="Shah Z."/>
            <person name="Kiflezghi M."/>
            <person name="Wade K."/>
            <person name="Ball S.L."/>
            <person name="Bradley K.W."/>
            <person name="Asai D.J."/>
            <person name="Bowman C.A."/>
            <person name="Russell D.A."/>
            <person name="Pope W.H."/>
            <person name="Jacobs-Sera D."/>
            <person name="Hendrix R.W."/>
            <person name="Hatfull G.F."/>
        </authorList>
    </citation>
    <scope>NUCLEOTIDE SEQUENCE</scope>
</reference>
<dbReference type="InterPro" id="IPR013083">
    <property type="entry name" value="Znf_RING/FYVE/PHD"/>
</dbReference>
<feature type="compositionally biased region" description="Low complexity" evidence="3">
    <location>
        <begin position="131"/>
        <end position="147"/>
    </location>
</feature>
<dbReference type="Pfam" id="PF04564">
    <property type="entry name" value="U-box"/>
    <property type="match status" value="1"/>
</dbReference>
<dbReference type="GO" id="GO:0061630">
    <property type="term" value="F:ubiquitin protein ligase activity"/>
    <property type="evidence" value="ECO:0007669"/>
    <property type="project" value="UniProtKB-EC"/>
</dbReference>
<proteinExistence type="predicted"/>
<dbReference type="SMART" id="SM00504">
    <property type="entry name" value="Ubox"/>
    <property type="match status" value="1"/>
</dbReference>
<dbReference type="InterPro" id="IPR016024">
    <property type="entry name" value="ARM-type_fold"/>
</dbReference>
<dbReference type="Gene3D" id="1.25.10.10">
    <property type="entry name" value="Leucine-rich Repeat Variant"/>
    <property type="match status" value="1"/>
</dbReference>
<accession>A0A1D1ZRG8</accession>
<sequence>ISLFKASTTYKGSMGVSGPASPAGLTPPVEYLDPISNDVMQDPVVLGDTGNTYERSTISMWLERCARAGRAATDPLTGLVVGDAPKLIPNHTLKSLIQGWASRHYIVDLGRFSKARRTKRATPSKQPATEAAIGTSGSPSTTPASPRTAEHQGPDSPTHRLEGGASRSEGHHAEPPALPPPRPARPLYPDPGDPASARLGLDGVPEALAALHPSRLAAGGYPAQAKAAYAARTLSTLASQREAQDAMMEHQAVPLALVLLGRRLAPADATPHLLRILQRLAAWRGDVAQEIVACGGILTAASLLSEPAPEVRAAAASLLYFLVQQQPGRGRQAALDALAGQA</sequence>
<dbReference type="SUPFAM" id="SSF48371">
    <property type="entry name" value="ARM repeat"/>
    <property type="match status" value="1"/>
</dbReference>
<feature type="compositionally biased region" description="Pro residues" evidence="3">
    <location>
        <begin position="176"/>
        <end position="192"/>
    </location>
</feature>
<feature type="non-terminal residue" evidence="5">
    <location>
        <position position="342"/>
    </location>
</feature>
<dbReference type="InterPro" id="IPR011989">
    <property type="entry name" value="ARM-like"/>
</dbReference>
<dbReference type="SUPFAM" id="SSF57850">
    <property type="entry name" value="RING/U-box"/>
    <property type="match status" value="1"/>
</dbReference>
<feature type="compositionally biased region" description="Basic and acidic residues" evidence="3">
    <location>
        <begin position="148"/>
        <end position="174"/>
    </location>
</feature>
<evidence type="ECO:0000259" key="4">
    <source>
        <dbReference type="PROSITE" id="PS51698"/>
    </source>
</evidence>
<organism evidence="5">
    <name type="scientific">Auxenochlorella protothecoides</name>
    <name type="common">Green microalga</name>
    <name type="synonym">Chlorella protothecoides</name>
    <dbReference type="NCBI Taxonomy" id="3075"/>
    <lineage>
        <taxon>Eukaryota</taxon>
        <taxon>Viridiplantae</taxon>
        <taxon>Chlorophyta</taxon>
        <taxon>core chlorophytes</taxon>
        <taxon>Trebouxiophyceae</taxon>
        <taxon>Chlorellales</taxon>
        <taxon>Chlorellaceae</taxon>
        <taxon>Auxenochlorella</taxon>
    </lineage>
</organism>
<feature type="compositionally biased region" description="Polar residues" evidence="3">
    <location>
        <begin position="1"/>
        <end position="11"/>
    </location>
</feature>
<feature type="domain" description="U-box" evidence="4">
    <location>
        <begin position="26"/>
        <end position="107"/>
    </location>
</feature>
<dbReference type="PANTHER" id="PTHR22849">
    <property type="entry name" value="WDSAM1 PROTEIN"/>
    <property type="match status" value="1"/>
</dbReference>